<proteinExistence type="predicted"/>
<name>A0AA41QHK1_9MICO</name>
<evidence type="ECO:0000313" key="2">
    <source>
        <dbReference type="Proteomes" id="UP001165405"/>
    </source>
</evidence>
<dbReference type="Proteomes" id="UP001165405">
    <property type="component" value="Unassembled WGS sequence"/>
</dbReference>
<dbReference type="PANTHER" id="PTHR34387">
    <property type="entry name" value="SLR1258 PROTEIN"/>
    <property type="match status" value="1"/>
</dbReference>
<dbReference type="InterPro" id="IPR052022">
    <property type="entry name" value="26kDa_periplasmic_antigen"/>
</dbReference>
<dbReference type="InterPro" id="IPR007497">
    <property type="entry name" value="SIMPL/DUF541"/>
</dbReference>
<keyword evidence="2" id="KW-1185">Reference proteome</keyword>
<sequence length="224" mass="23562">MTRIAVEGHATRTHPAELGTARLAVSFAGAGRGDVLAAAARVHGALVEQARAHTESGAATRWDASSVHAFAYDEWVKPAADLGEQKVRRFRARAGVTVRFADFDALSTWLAEVLEIDGVELEGVDWDLTDDTRATLLAEVRAEAARETVARANAYAAALGLGTVRPIAVYEDGLRPSAGPGGSGHPERRMFAMAAADAGQVELSPADLEVEASVTADFETDAPA</sequence>
<organism evidence="1 2">
    <name type="scientific">Antribacter soli</name>
    <dbReference type="NCBI Taxonomy" id="2910976"/>
    <lineage>
        <taxon>Bacteria</taxon>
        <taxon>Bacillati</taxon>
        <taxon>Actinomycetota</taxon>
        <taxon>Actinomycetes</taxon>
        <taxon>Micrococcales</taxon>
        <taxon>Promicromonosporaceae</taxon>
        <taxon>Antribacter</taxon>
    </lineage>
</organism>
<dbReference type="Gene3D" id="3.30.70.2970">
    <property type="entry name" value="Protein of unknown function (DUF541), domain 2"/>
    <property type="match status" value="1"/>
</dbReference>
<dbReference type="EMBL" id="JAKGSG010000051">
    <property type="protein sequence ID" value="MCF4122930.1"/>
    <property type="molecule type" value="Genomic_DNA"/>
</dbReference>
<dbReference type="AlphaFoldDB" id="A0AA41QHK1"/>
<protein>
    <submittedName>
        <fullName evidence="1">SIMPL domain-containing protein</fullName>
    </submittedName>
</protein>
<comment type="caution">
    <text evidence="1">The sequence shown here is derived from an EMBL/GenBank/DDBJ whole genome shotgun (WGS) entry which is preliminary data.</text>
</comment>
<accession>A0AA41QHK1</accession>
<dbReference type="GO" id="GO:0006974">
    <property type="term" value="P:DNA damage response"/>
    <property type="evidence" value="ECO:0007669"/>
    <property type="project" value="TreeGrafter"/>
</dbReference>
<dbReference type="PANTHER" id="PTHR34387:SF2">
    <property type="entry name" value="SLR1258 PROTEIN"/>
    <property type="match status" value="1"/>
</dbReference>
<gene>
    <name evidence="1" type="ORF">L1785_18285</name>
</gene>
<dbReference type="Pfam" id="PF04402">
    <property type="entry name" value="SIMPL"/>
    <property type="match status" value="1"/>
</dbReference>
<evidence type="ECO:0000313" key="1">
    <source>
        <dbReference type="EMBL" id="MCF4122930.1"/>
    </source>
</evidence>
<dbReference type="Gene3D" id="3.30.110.170">
    <property type="entry name" value="Protein of unknown function (DUF541), domain 1"/>
    <property type="match status" value="1"/>
</dbReference>
<dbReference type="RefSeq" id="WP_236090735.1">
    <property type="nucleotide sequence ID" value="NZ_JAKGSG010000051.1"/>
</dbReference>
<reference evidence="1" key="1">
    <citation type="submission" date="2022-01" db="EMBL/GenBank/DDBJ databases">
        <title>Antribacter sp. nov., isolated from Guizhou of China.</title>
        <authorList>
            <person name="Chengliang C."/>
            <person name="Ya Z."/>
        </authorList>
    </citation>
    <scope>NUCLEOTIDE SEQUENCE</scope>
    <source>
        <strain evidence="1">KLBMP 9083</strain>
    </source>
</reference>